<organism evidence="2 3">
    <name type="scientific">Haladaptatus litoreus</name>
    <dbReference type="NCBI Taxonomy" id="553468"/>
    <lineage>
        <taxon>Archaea</taxon>
        <taxon>Methanobacteriati</taxon>
        <taxon>Methanobacteriota</taxon>
        <taxon>Stenosarchaea group</taxon>
        <taxon>Halobacteria</taxon>
        <taxon>Halobacteriales</taxon>
        <taxon>Haladaptataceae</taxon>
        <taxon>Haladaptatus</taxon>
    </lineage>
</organism>
<dbReference type="OrthoDB" id="147060at2157"/>
<feature type="transmembrane region" description="Helical" evidence="1">
    <location>
        <begin position="514"/>
        <end position="536"/>
    </location>
</feature>
<keyword evidence="1" id="KW-0812">Transmembrane</keyword>
<keyword evidence="3" id="KW-1185">Reference proteome</keyword>
<name>A0A1N6WMM4_9EURY</name>
<dbReference type="EMBL" id="FTNO01000001">
    <property type="protein sequence ID" value="SIQ91327.1"/>
    <property type="molecule type" value="Genomic_DNA"/>
</dbReference>
<feature type="transmembrane region" description="Helical" evidence="1">
    <location>
        <begin position="473"/>
        <end position="494"/>
    </location>
</feature>
<proteinExistence type="predicted"/>
<dbReference type="RefSeq" id="WP_076428114.1">
    <property type="nucleotide sequence ID" value="NZ_FTNO01000001.1"/>
</dbReference>
<feature type="transmembrane region" description="Helical" evidence="1">
    <location>
        <begin position="213"/>
        <end position="232"/>
    </location>
</feature>
<accession>A0A1N6WMM4</accession>
<keyword evidence="1" id="KW-0472">Membrane</keyword>
<dbReference type="AlphaFoldDB" id="A0A1N6WMM4"/>
<dbReference type="Proteomes" id="UP000186914">
    <property type="component" value="Unassembled WGS sequence"/>
</dbReference>
<sequence>MLARLATLYPWDVSPDSDIDRALGFLGTDADSTTVIRAGNGAAILGCFVALVVTAIVPTGVRIPTAGLLFAGSLLVSMAVRRAPVLLAAAKRTQALGDAPDLVARAVLRMRIEPTAETAAEFSARTGDGPLAASLDGHVRRAVGSPDSGFVAFAEEWNSWNQALNRAVTLVSAASEAPPDERERTLDRALSAILDGTREDMAKFVSEIREPATAMYAFGVLLPLALVAVLPSARAAGVPLSPTVLVVVYDIVLPLALVACCVWLLTHRPVAFPPPDVTRAHPDVPNRRRDVLIVSSVAGAVAFFVTGFLLPDWTRWIAGVGCTLGCSLVGVTQPTVRVRNRVRAAEENLTDALYLVGRRVNDGIAVERAISVASDEIPGETGDLFVRADRIQRRLRLGVRESFLGDHGALADVPSPRARSAAALLALSAREGRPAGGAVLSMADHLDDLQQVEREARRELAQVTGTLRHTGSLFGPLVSGATVALAGGMGGVGATGTNTALGGAFPVDVLGLAVGAYVLLLSAIPTTLAVGLEHGLDRTLVGYRVGHALLSATGIYLVAFVLAGAVA</sequence>
<keyword evidence="1" id="KW-1133">Transmembrane helix</keyword>
<feature type="transmembrane region" description="Helical" evidence="1">
    <location>
        <begin position="548"/>
        <end position="566"/>
    </location>
</feature>
<evidence type="ECO:0000256" key="1">
    <source>
        <dbReference type="SAM" id="Phobius"/>
    </source>
</evidence>
<feature type="transmembrane region" description="Helical" evidence="1">
    <location>
        <begin position="63"/>
        <end position="80"/>
    </location>
</feature>
<evidence type="ECO:0000313" key="2">
    <source>
        <dbReference type="EMBL" id="SIQ91327.1"/>
    </source>
</evidence>
<feature type="transmembrane region" description="Helical" evidence="1">
    <location>
        <begin position="316"/>
        <end position="336"/>
    </location>
</feature>
<feature type="transmembrane region" description="Helical" evidence="1">
    <location>
        <begin position="38"/>
        <end position="57"/>
    </location>
</feature>
<gene>
    <name evidence="2" type="ORF">SAMN05421858_0792</name>
</gene>
<evidence type="ECO:0008006" key="4">
    <source>
        <dbReference type="Google" id="ProtNLM"/>
    </source>
</evidence>
<evidence type="ECO:0000313" key="3">
    <source>
        <dbReference type="Proteomes" id="UP000186914"/>
    </source>
</evidence>
<reference evidence="3" key="1">
    <citation type="submission" date="2017-01" db="EMBL/GenBank/DDBJ databases">
        <authorList>
            <person name="Varghese N."/>
            <person name="Submissions S."/>
        </authorList>
    </citation>
    <scope>NUCLEOTIDE SEQUENCE [LARGE SCALE GENOMIC DNA]</scope>
    <source>
        <strain evidence="3">CGMCC 1.7737</strain>
    </source>
</reference>
<protein>
    <recommendedName>
        <fullName evidence="4">Flp pilus assembly protein TadB</fullName>
    </recommendedName>
</protein>
<feature type="transmembrane region" description="Helical" evidence="1">
    <location>
        <begin position="244"/>
        <end position="265"/>
    </location>
</feature>
<feature type="transmembrane region" description="Helical" evidence="1">
    <location>
        <begin position="291"/>
        <end position="310"/>
    </location>
</feature>